<feature type="transmembrane region" description="Helical" evidence="1">
    <location>
        <begin position="201"/>
        <end position="221"/>
    </location>
</feature>
<feature type="transmembrane region" description="Helical" evidence="1">
    <location>
        <begin position="71"/>
        <end position="87"/>
    </location>
</feature>
<evidence type="ECO:0000313" key="3">
    <source>
        <dbReference type="EMBL" id="TMM31436.1"/>
    </source>
</evidence>
<dbReference type="GO" id="GO:0000155">
    <property type="term" value="F:phosphorelay sensor kinase activity"/>
    <property type="evidence" value="ECO:0007669"/>
    <property type="project" value="InterPro"/>
</dbReference>
<dbReference type="Pfam" id="PF06580">
    <property type="entry name" value="His_kinase"/>
    <property type="match status" value="1"/>
</dbReference>
<dbReference type="EMBL" id="VANR01000002">
    <property type="protein sequence ID" value="TMM31436.1"/>
    <property type="molecule type" value="Genomic_DNA"/>
</dbReference>
<feature type="transmembrane region" description="Helical" evidence="1">
    <location>
        <begin position="107"/>
        <end position="124"/>
    </location>
</feature>
<feature type="transmembrane region" description="Helical" evidence="1">
    <location>
        <begin position="172"/>
        <end position="194"/>
    </location>
</feature>
<evidence type="ECO:0000256" key="1">
    <source>
        <dbReference type="SAM" id="Phobius"/>
    </source>
</evidence>
<keyword evidence="1" id="KW-1133">Transmembrane helix</keyword>
<keyword evidence="1" id="KW-0812">Transmembrane</keyword>
<feature type="transmembrane region" description="Helical" evidence="1">
    <location>
        <begin position="236"/>
        <end position="259"/>
    </location>
</feature>
<feature type="transmembrane region" description="Helical" evidence="1">
    <location>
        <begin position="38"/>
        <end position="59"/>
    </location>
</feature>
<accession>A0A5S3NDZ0</accession>
<dbReference type="InterPro" id="IPR010559">
    <property type="entry name" value="Sig_transdc_His_kin_internal"/>
</dbReference>
<dbReference type="Proteomes" id="UP000307140">
    <property type="component" value="Unassembled WGS sequence"/>
</dbReference>
<dbReference type="PANTHER" id="PTHR34220:SF7">
    <property type="entry name" value="SENSOR HISTIDINE KINASE YPDA"/>
    <property type="match status" value="1"/>
</dbReference>
<reference evidence="3 4" key="1">
    <citation type="submission" date="2019-05" db="EMBL/GenBank/DDBJ databases">
        <title>Polaribacter aestuariivivens sp. nov., isolated from a tidal flat.</title>
        <authorList>
            <person name="Yoon J.-H."/>
        </authorList>
    </citation>
    <scope>NUCLEOTIDE SEQUENCE [LARGE SCALE GENOMIC DNA]</scope>
    <source>
        <strain evidence="3 4">DBTF-3</strain>
    </source>
</reference>
<comment type="caution">
    <text evidence="3">The sequence shown here is derived from an EMBL/GenBank/DDBJ whole genome shotgun (WGS) entry which is preliminary data.</text>
</comment>
<evidence type="ECO:0000313" key="4">
    <source>
        <dbReference type="Proteomes" id="UP000307140"/>
    </source>
</evidence>
<name>A0A5S3NDZ0_9FLAO</name>
<feature type="transmembrane region" description="Helical" evidence="1">
    <location>
        <begin position="144"/>
        <end position="166"/>
    </location>
</feature>
<feature type="domain" description="Signal transduction histidine kinase internal region" evidence="2">
    <location>
        <begin position="281"/>
        <end position="355"/>
    </location>
</feature>
<keyword evidence="4" id="KW-1185">Reference proteome</keyword>
<feature type="transmembrane region" description="Helical" evidence="1">
    <location>
        <begin position="7"/>
        <end position="26"/>
    </location>
</feature>
<organism evidence="3 4">
    <name type="scientific">Polaribacter aestuariivivens</name>
    <dbReference type="NCBI Taxonomy" id="2304626"/>
    <lineage>
        <taxon>Bacteria</taxon>
        <taxon>Pseudomonadati</taxon>
        <taxon>Bacteroidota</taxon>
        <taxon>Flavobacteriia</taxon>
        <taxon>Flavobacteriales</taxon>
        <taxon>Flavobacteriaceae</taxon>
    </lineage>
</organism>
<sequence length="462" mass="54322">MKVNFKQIIISLCIFLMIVFISHLISKGIGNYDNDDFYRAYISAFIILYIPIIISILFFKNNKNWKFYFKSPFLSFFVVFVLVFVYFKKMKFRDDFSFFEVTTLMNSLLAFFSALLTNFILIIISKIKSRKRFTMKVRYSIKKVLLIPFFASIIYSILIIIGSSSFMNALHIWSSFFPLGIVLAIISINFFIAFNNVYKVILYYIFIILFCVAISNIPLIIQSGNFNFNERFFRNLILSIVLFGVYYLFIITVVHLYYLKLISKQEKSILTQQSLESQLNYQQLKNQLSPHFLFNNINVLTSLIEENPKKAVEFSENLSHIYRYFLEQEKQDVVLVKDEIAFAKSYLELLKDRFEVGLNFSISIDEHINEKYIVSTILQQVLENVVKHNTINETEKVEVRILSKENYLIVENNKNPKLKAANNSQKGIDNIKKRIAFFTDEKVVIENTDKKYIIKLPILKTV</sequence>
<dbReference type="GO" id="GO:0016020">
    <property type="term" value="C:membrane"/>
    <property type="evidence" value="ECO:0007669"/>
    <property type="project" value="InterPro"/>
</dbReference>
<dbReference type="OrthoDB" id="9809908at2"/>
<proteinExistence type="predicted"/>
<keyword evidence="1" id="KW-0472">Membrane</keyword>
<protein>
    <recommendedName>
        <fullName evidence="2">Signal transduction histidine kinase internal region domain-containing protein</fullName>
    </recommendedName>
</protein>
<dbReference type="PANTHER" id="PTHR34220">
    <property type="entry name" value="SENSOR HISTIDINE KINASE YPDA"/>
    <property type="match status" value="1"/>
</dbReference>
<dbReference type="InterPro" id="IPR050640">
    <property type="entry name" value="Bact_2-comp_sensor_kinase"/>
</dbReference>
<gene>
    <name evidence="3" type="ORF">FDT66_05580</name>
</gene>
<dbReference type="AlphaFoldDB" id="A0A5S3NDZ0"/>
<evidence type="ECO:0000259" key="2">
    <source>
        <dbReference type="Pfam" id="PF06580"/>
    </source>
</evidence>